<feature type="compositionally biased region" description="Basic and acidic residues" evidence="1">
    <location>
        <begin position="84"/>
        <end position="94"/>
    </location>
</feature>
<feature type="compositionally biased region" description="Polar residues" evidence="1">
    <location>
        <begin position="103"/>
        <end position="115"/>
    </location>
</feature>
<reference evidence="2" key="1">
    <citation type="submission" date="2021-02" db="EMBL/GenBank/DDBJ databases">
        <authorList>
            <person name="Dougan E. K."/>
            <person name="Rhodes N."/>
            <person name="Thang M."/>
            <person name="Chan C."/>
        </authorList>
    </citation>
    <scope>NUCLEOTIDE SEQUENCE</scope>
</reference>
<protein>
    <submittedName>
        <fullName evidence="2">Uncharacterized protein</fullName>
    </submittedName>
</protein>
<feature type="region of interest" description="Disordered" evidence="1">
    <location>
        <begin position="64"/>
        <end position="176"/>
    </location>
</feature>
<comment type="caution">
    <text evidence="2">The sequence shown here is derived from an EMBL/GenBank/DDBJ whole genome shotgun (WGS) entry which is preliminary data.</text>
</comment>
<accession>A0A813IZT0</accession>
<feature type="non-terminal residue" evidence="2">
    <location>
        <position position="176"/>
    </location>
</feature>
<gene>
    <name evidence="2" type="ORF">PGLA2088_LOCUS14282</name>
</gene>
<evidence type="ECO:0000256" key="1">
    <source>
        <dbReference type="SAM" id="MobiDB-lite"/>
    </source>
</evidence>
<organism evidence="2 3">
    <name type="scientific">Polarella glacialis</name>
    <name type="common">Dinoflagellate</name>
    <dbReference type="NCBI Taxonomy" id="89957"/>
    <lineage>
        <taxon>Eukaryota</taxon>
        <taxon>Sar</taxon>
        <taxon>Alveolata</taxon>
        <taxon>Dinophyceae</taxon>
        <taxon>Suessiales</taxon>
        <taxon>Suessiaceae</taxon>
        <taxon>Polarella</taxon>
    </lineage>
</organism>
<proteinExistence type="predicted"/>
<dbReference type="Proteomes" id="UP000626109">
    <property type="component" value="Unassembled WGS sequence"/>
</dbReference>
<dbReference type="AlphaFoldDB" id="A0A813IZT0"/>
<evidence type="ECO:0000313" key="3">
    <source>
        <dbReference type="Proteomes" id="UP000626109"/>
    </source>
</evidence>
<dbReference type="EMBL" id="CAJNNW010017363">
    <property type="protein sequence ID" value="CAE8660820.1"/>
    <property type="molecule type" value="Genomic_DNA"/>
</dbReference>
<sequence>VAPLACGSIASSISKIPGRGQTEAVVSATAAREVELDREKSATCNFGCQEKPGQPSRRIFKRLAPKLKGAVEDSEEDDSDDDAEGKRPSKDVSKAAKGGRVRATTQPLMLTQNQDGTEKSGKGDQGLSDSESEDSDDDWKSWKSAGTSSSFGSEGGGAPSQSMEGMQNFLGRRASV</sequence>
<feature type="compositionally biased region" description="Acidic residues" evidence="1">
    <location>
        <begin position="72"/>
        <end position="83"/>
    </location>
</feature>
<evidence type="ECO:0000313" key="2">
    <source>
        <dbReference type="EMBL" id="CAE8660820.1"/>
    </source>
</evidence>
<name>A0A813IZT0_POLGL</name>
<feature type="compositionally biased region" description="Low complexity" evidence="1">
    <location>
        <begin position="142"/>
        <end position="152"/>
    </location>
</feature>